<reference evidence="2" key="1">
    <citation type="submission" date="2017-02" db="UniProtKB">
        <authorList>
            <consortium name="WormBaseParasite"/>
        </authorList>
    </citation>
    <scope>IDENTIFICATION</scope>
</reference>
<feature type="compositionally biased region" description="Basic and acidic residues" evidence="1">
    <location>
        <begin position="1"/>
        <end position="15"/>
    </location>
</feature>
<feature type="region of interest" description="Disordered" evidence="1">
    <location>
        <begin position="1"/>
        <end position="52"/>
    </location>
</feature>
<evidence type="ECO:0000256" key="1">
    <source>
        <dbReference type="SAM" id="MobiDB-lite"/>
    </source>
</evidence>
<organism evidence="2">
    <name type="scientific">Anisakis simplex</name>
    <name type="common">Herring worm</name>
    <dbReference type="NCBI Taxonomy" id="6269"/>
    <lineage>
        <taxon>Eukaryota</taxon>
        <taxon>Metazoa</taxon>
        <taxon>Ecdysozoa</taxon>
        <taxon>Nematoda</taxon>
        <taxon>Chromadorea</taxon>
        <taxon>Rhabditida</taxon>
        <taxon>Spirurina</taxon>
        <taxon>Ascaridomorpha</taxon>
        <taxon>Ascaridoidea</taxon>
        <taxon>Anisakidae</taxon>
        <taxon>Anisakis</taxon>
        <taxon>Anisakis simplex complex</taxon>
    </lineage>
</organism>
<dbReference type="AlphaFoldDB" id="A0A0M3J4M5"/>
<sequence length="52" mass="6164">LTSRMNHRDRMEHNNSKKMAQAHDAMRTRYLLISKTKPRPPSDSPLMLDRET</sequence>
<name>A0A0M3J4M5_ANISI</name>
<proteinExistence type="predicted"/>
<protein>
    <submittedName>
        <fullName evidence="2">Transposase</fullName>
    </submittedName>
</protein>
<accession>A0A0M3J4M5</accession>
<dbReference type="WBParaSite" id="ASIM_0000249701-mRNA-1">
    <property type="protein sequence ID" value="ASIM_0000249701-mRNA-1"/>
    <property type="gene ID" value="ASIM_0000249701"/>
</dbReference>
<evidence type="ECO:0000313" key="2">
    <source>
        <dbReference type="WBParaSite" id="ASIM_0000249701-mRNA-1"/>
    </source>
</evidence>